<protein>
    <submittedName>
        <fullName evidence="3">Chromosome partitioning protein</fullName>
    </submittedName>
</protein>
<dbReference type="InterPro" id="IPR027417">
    <property type="entry name" value="P-loop_NTPase"/>
</dbReference>
<dbReference type="RefSeq" id="WP_068624682.1">
    <property type="nucleotide sequence ID" value="NZ_FJNB01000028.1"/>
</dbReference>
<dbReference type="EMBL" id="FJNB01000028">
    <property type="protein sequence ID" value="CZR09476.1"/>
    <property type="molecule type" value="Genomic_DNA"/>
</dbReference>
<reference evidence="2 4" key="1">
    <citation type="submission" date="2016-02" db="EMBL/GenBank/DDBJ databases">
        <authorList>
            <person name="Wen L."/>
            <person name="He K."/>
            <person name="Yang H."/>
        </authorList>
    </citation>
    <scope>NUCLEOTIDE SEQUENCE [LARGE SCALE GENOMIC DNA]</scope>
    <source>
        <strain evidence="2">Trichococcus_R210</strain>
    </source>
</reference>
<dbReference type="Proteomes" id="UP000199280">
    <property type="component" value="Unassembled WGS sequence"/>
</dbReference>
<accession>A0A143Z7H8</accession>
<evidence type="ECO:0000313" key="2">
    <source>
        <dbReference type="EMBL" id="CZR09476.1"/>
    </source>
</evidence>
<evidence type="ECO:0000313" key="5">
    <source>
        <dbReference type="Proteomes" id="UP000199280"/>
    </source>
</evidence>
<dbReference type="STRING" id="640938.TR210_2729"/>
<proteinExistence type="predicted"/>
<sequence length="342" mass="38772">MEKSAKVISFINLKGGVGKTSSAINIADELSKIGTVLVIDMDPQFNATQSLLNYQFVQAKEHIPQQILDSAEEKFKKEYEDKIKVGEQQGEVDIEKTKFDMKSQMVYQELKDAKITANTLFKKDAIISDLLYPDLIYKIKDNLSLLPGDLDLFQTLNGDSVGKHNILEDHFNKYHLRNDYEYIIIDCPPNWTILTQASLFASDYYVIPSKIDLFSSIGIGLLENLVTTTFYKETSNLYSTYSMFRDKIQRKPVKPLGVLFTLTHDIVISNTIKEKLRKELSSLNFFNSEIPYLSSVPLKFSLYSETGDKYSSLTNALEKVVTEIKDIIMSDDATEDGGQIDG</sequence>
<reference evidence="3 5" key="2">
    <citation type="submission" date="2016-10" db="EMBL/GenBank/DDBJ databases">
        <authorList>
            <person name="Varghese N."/>
            <person name="Submissions S."/>
        </authorList>
    </citation>
    <scope>NUCLEOTIDE SEQUENCE [LARGE SCALE GENOMIC DNA]</scope>
    <source>
        <strain evidence="3 5">DSM 22150</strain>
    </source>
</reference>
<organism evidence="2 4">
    <name type="scientific">Trichococcus ilyis</name>
    <dbReference type="NCBI Taxonomy" id="640938"/>
    <lineage>
        <taxon>Bacteria</taxon>
        <taxon>Bacillati</taxon>
        <taxon>Bacillota</taxon>
        <taxon>Bacilli</taxon>
        <taxon>Lactobacillales</taxon>
        <taxon>Carnobacteriaceae</taxon>
        <taxon>Trichococcus</taxon>
    </lineage>
</organism>
<dbReference type="Pfam" id="PF13614">
    <property type="entry name" value="AAA_31"/>
    <property type="match status" value="1"/>
</dbReference>
<dbReference type="SUPFAM" id="SSF52540">
    <property type="entry name" value="P-loop containing nucleoside triphosphate hydrolases"/>
    <property type="match status" value="1"/>
</dbReference>
<feature type="domain" description="AAA" evidence="1">
    <location>
        <begin position="5"/>
        <end position="228"/>
    </location>
</feature>
<name>A0A143Z7H8_9LACT</name>
<evidence type="ECO:0000313" key="4">
    <source>
        <dbReference type="Proteomes" id="UP000076878"/>
    </source>
</evidence>
<dbReference type="AlphaFoldDB" id="A0A143Z7H8"/>
<dbReference type="OrthoDB" id="9815116at2"/>
<dbReference type="Proteomes" id="UP000076878">
    <property type="component" value="Unassembled WGS sequence"/>
</dbReference>
<evidence type="ECO:0000313" key="3">
    <source>
        <dbReference type="EMBL" id="SEJ96297.1"/>
    </source>
</evidence>
<dbReference type="PANTHER" id="PTHR13696">
    <property type="entry name" value="P-LOOP CONTAINING NUCLEOSIDE TRIPHOSPHATE HYDROLASE"/>
    <property type="match status" value="1"/>
</dbReference>
<dbReference type="CDD" id="cd02042">
    <property type="entry name" value="ParAB_family"/>
    <property type="match status" value="1"/>
</dbReference>
<dbReference type="PANTHER" id="PTHR13696:SF52">
    <property type="entry name" value="PARA FAMILY PROTEIN CT_582"/>
    <property type="match status" value="1"/>
</dbReference>
<dbReference type="InterPro" id="IPR050678">
    <property type="entry name" value="DNA_Partitioning_ATPase"/>
</dbReference>
<evidence type="ECO:0000259" key="1">
    <source>
        <dbReference type="Pfam" id="PF13614"/>
    </source>
</evidence>
<dbReference type="EMBL" id="FNYT01000048">
    <property type="protein sequence ID" value="SEJ96297.1"/>
    <property type="molecule type" value="Genomic_DNA"/>
</dbReference>
<keyword evidence="5" id="KW-1185">Reference proteome</keyword>
<dbReference type="InterPro" id="IPR025669">
    <property type="entry name" value="AAA_dom"/>
</dbReference>
<dbReference type="Gene3D" id="3.40.50.300">
    <property type="entry name" value="P-loop containing nucleotide triphosphate hydrolases"/>
    <property type="match status" value="1"/>
</dbReference>
<gene>
    <name evidence="3" type="ORF">SAMN05216375_1486</name>
    <name evidence="2" type="ORF">TR210_2729</name>
</gene>